<protein>
    <submittedName>
        <fullName evidence="6">Flippase</fullName>
    </submittedName>
</protein>
<dbReference type="AlphaFoldDB" id="A0A0N7KWH2"/>
<sequence length="425" mass="47751">MSRKIIYNSFWMMGEKLISIFGLIFVTSFVAKYVGPEIYGQIALAMTIFQIIVVISQLGSDVIIFKRISRNEKSGRHLINATLNIRAFIYLIFSAPIIIYSYIVNADTETLAFVIATFVACFIQAMDVYSIYYDARLKSKTNTLTNILGLVVSLMFRWGIAWLMLNPIWLCVPICLTPAIPYFMRLYTYNKDNSSGYLKKKNKSRYNKYILSAGTSFVLSSISVALYTRLSLLTLGVMLGQTAVGIYSVAVTLATAWSFVLNSIITSNLPSIFSETNYERVIRKAAKLLIIVTAIGTPVIIGAFFLGGEFIEYFYGPQYIPSILPMQILCVATLLSSLGTVSARYIAKFSGYLFLSKKMMLVAVFGLVFNFIFVKYYGVLGAAIASLITEFISLTLLNYFFNHGMVFTLHKRCFLYRNKTAILGD</sequence>
<feature type="transmembrane region" description="Helical" evidence="5">
    <location>
        <begin position="42"/>
        <end position="64"/>
    </location>
</feature>
<feature type="transmembrane region" description="Helical" evidence="5">
    <location>
        <begin position="167"/>
        <end position="188"/>
    </location>
</feature>
<name>A0A0N7KWH2_9ENTR</name>
<organism evidence="6">
    <name type="scientific">Klebsiella sp. 2212/52</name>
    <dbReference type="NCBI Taxonomy" id="1497829"/>
    <lineage>
        <taxon>Bacteria</taxon>
        <taxon>Pseudomonadati</taxon>
        <taxon>Pseudomonadota</taxon>
        <taxon>Gammaproteobacteria</taxon>
        <taxon>Enterobacterales</taxon>
        <taxon>Enterobacteriaceae</taxon>
        <taxon>Klebsiella/Raoultella group</taxon>
        <taxon>Klebsiella</taxon>
    </lineage>
</organism>
<dbReference type="InterPro" id="IPR052556">
    <property type="entry name" value="PolySynth_Transporter"/>
</dbReference>
<comment type="subcellular location">
    <subcellularLocation>
        <location evidence="1">Membrane</location>
        <topology evidence="1">Multi-pass membrane protein</topology>
    </subcellularLocation>
</comment>
<feature type="transmembrane region" description="Helical" evidence="5">
    <location>
        <begin position="383"/>
        <end position="401"/>
    </location>
</feature>
<dbReference type="PANTHER" id="PTHR43424:SF1">
    <property type="entry name" value="LOCUS PUTATIVE PROTEIN 1-RELATED"/>
    <property type="match status" value="1"/>
</dbReference>
<evidence type="ECO:0000313" key="6">
    <source>
        <dbReference type="EMBL" id="BAT24113.1"/>
    </source>
</evidence>
<dbReference type="Pfam" id="PF01943">
    <property type="entry name" value="Polysacc_synt"/>
    <property type="match status" value="1"/>
</dbReference>
<evidence type="ECO:0000256" key="3">
    <source>
        <dbReference type="ARBA" id="ARBA00022989"/>
    </source>
</evidence>
<reference evidence="6" key="2">
    <citation type="journal article" date="2015" name="Sci. Rep.">
        <title>Genetic analysis of capsular polysaccharide synthesis gene clusters in 79 capsular types of Klebsiella spp.</title>
        <authorList>
            <person name="Pan Y.J."/>
            <person name="Lin T.L."/>
            <person name="Chen C.T."/>
            <person name="Chen Y.Y."/>
            <person name="Hsieh P.F."/>
            <person name="Hsu C.R."/>
            <person name="Wu M.C."/>
            <person name="Wang J.T."/>
        </authorList>
    </citation>
    <scope>NUCLEOTIDE SEQUENCE</scope>
    <source>
        <strain evidence="6">2212/52</strain>
    </source>
</reference>
<feature type="transmembrane region" description="Helical" evidence="5">
    <location>
        <begin position="286"/>
        <end position="306"/>
    </location>
</feature>
<keyword evidence="3 5" id="KW-1133">Transmembrane helix</keyword>
<evidence type="ECO:0000256" key="1">
    <source>
        <dbReference type="ARBA" id="ARBA00004141"/>
    </source>
</evidence>
<accession>A0A0N7KWH2</accession>
<feature type="transmembrane region" description="Helical" evidence="5">
    <location>
        <begin position="244"/>
        <end position="265"/>
    </location>
</feature>
<reference evidence="6" key="1">
    <citation type="submission" date="2014-04" db="EMBL/GenBank/DDBJ databases">
        <authorList>
            <person name="Harrison E."/>
        </authorList>
    </citation>
    <scope>NUCLEOTIDE SEQUENCE</scope>
    <source>
        <strain evidence="6">2212/52</strain>
    </source>
</reference>
<dbReference type="GO" id="GO:0016020">
    <property type="term" value="C:membrane"/>
    <property type="evidence" value="ECO:0007669"/>
    <property type="project" value="UniProtKB-SubCell"/>
</dbReference>
<dbReference type="CDD" id="cd13128">
    <property type="entry name" value="MATE_Wzx_like"/>
    <property type="match status" value="1"/>
</dbReference>
<evidence type="ECO:0000256" key="2">
    <source>
        <dbReference type="ARBA" id="ARBA00022692"/>
    </source>
</evidence>
<evidence type="ECO:0000256" key="5">
    <source>
        <dbReference type="SAM" id="Phobius"/>
    </source>
</evidence>
<feature type="transmembrane region" description="Helical" evidence="5">
    <location>
        <begin position="110"/>
        <end position="132"/>
    </location>
</feature>
<feature type="transmembrane region" description="Helical" evidence="5">
    <location>
        <begin position="326"/>
        <end position="347"/>
    </location>
</feature>
<keyword evidence="4 5" id="KW-0472">Membrane</keyword>
<keyword evidence="2 5" id="KW-0812">Transmembrane</keyword>
<gene>
    <name evidence="6" type="primary">wzx</name>
</gene>
<proteinExistence type="predicted"/>
<feature type="transmembrane region" description="Helical" evidence="5">
    <location>
        <begin position="209"/>
        <end position="232"/>
    </location>
</feature>
<dbReference type="PANTHER" id="PTHR43424">
    <property type="entry name" value="LOCUS PUTATIVE PROTEIN 1-RELATED"/>
    <property type="match status" value="1"/>
</dbReference>
<evidence type="ECO:0000256" key="4">
    <source>
        <dbReference type="ARBA" id="ARBA00023136"/>
    </source>
</evidence>
<feature type="transmembrane region" description="Helical" evidence="5">
    <location>
        <begin position="85"/>
        <end position="104"/>
    </location>
</feature>
<feature type="transmembrane region" description="Helical" evidence="5">
    <location>
        <begin position="144"/>
        <end position="161"/>
    </location>
</feature>
<dbReference type="InterPro" id="IPR002797">
    <property type="entry name" value="Polysacc_synth"/>
</dbReference>
<dbReference type="EMBL" id="AB924596">
    <property type="protein sequence ID" value="BAT24113.1"/>
    <property type="molecule type" value="Genomic_DNA"/>
</dbReference>
<feature type="transmembrane region" description="Helical" evidence="5">
    <location>
        <begin position="359"/>
        <end position="377"/>
    </location>
</feature>